<dbReference type="OrthoDB" id="9807797at2"/>
<dbReference type="PROSITE" id="PS50072">
    <property type="entry name" value="CSA_PPIASE_2"/>
    <property type="match status" value="1"/>
</dbReference>
<dbReference type="CDD" id="cd01920">
    <property type="entry name" value="cyclophilin_EcCYP_like"/>
    <property type="match status" value="1"/>
</dbReference>
<dbReference type="AlphaFoldDB" id="A0A1H1PTC6"/>
<dbReference type="InterPro" id="IPR020892">
    <property type="entry name" value="Cyclophilin-type_PPIase_CS"/>
</dbReference>
<keyword evidence="5" id="KW-0732">Signal</keyword>
<evidence type="ECO:0000313" key="8">
    <source>
        <dbReference type="Proteomes" id="UP000243426"/>
    </source>
</evidence>
<proteinExistence type="inferred from homology"/>
<keyword evidence="4 5" id="KW-0413">Isomerase</keyword>
<dbReference type="PROSITE" id="PS00170">
    <property type="entry name" value="CSA_PPIASE_1"/>
    <property type="match status" value="1"/>
</dbReference>
<dbReference type="InterPro" id="IPR029000">
    <property type="entry name" value="Cyclophilin-like_dom_sf"/>
</dbReference>
<evidence type="ECO:0000256" key="4">
    <source>
        <dbReference type="ARBA" id="ARBA00023235"/>
    </source>
</evidence>
<dbReference type="InterPro" id="IPR002130">
    <property type="entry name" value="Cyclophilin-type_PPIase_dom"/>
</dbReference>
<keyword evidence="8" id="KW-1185">Reference proteome</keyword>
<dbReference type="Proteomes" id="UP000243426">
    <property type="component" value="Chromosome I"/>
</dbReference>
<dbReference type="SUPFAM" id="SSF50891">
    <property type="entry name" value="Cyclophilin-like"/>
    <property type="match status" value="1"/>
</dbReference>
<gene>
    <name evidence="7" type="ORF">SAMN05216198_1276</name>
</gene>
<evidence type="ECO:0000256" key="5">
    <source>
        <dbReference type="RuleBase" id="RU363019"/>
    </source>
</evidence>
<dbReference type="Pfam" id="PF00160">
    <property type="entry name" value="Pro_isomerase"/>
    <property type="match status" value="1"/>
</dbReference>
<dbReference type="InterPro" id="IPR044665">
    <property type="entry name" value="E_coli_cyclophilin_A-like"/>
</dbReference>
<accession>A0A1H1PTC6</accession>
<dbReference type="EC" id="5.2.1.8" evidence="5"/>
<dbReference type="GO" id="GO:0003755">
    <property type="term" value="F:peptidyl-prolyl cis-trans isomerase activity"/>
    <property type="evidence" value="ECO:0007669"/>
    <property type="project" value="UniProtKB-UniRule"/>
</dbReference>
<feature type="chain" id="PRO_5009029172" description="Peptidyl-prolyl cis-trans isomerase" evidence="5">
    <location>
        <begin position="21"/>
        <end position="187"/>
    </location>
</feature>
<name>A0A1H1PTC6_9GAMM</name>
<dbReference type="PRINTS" id="PR00153">
    <property type="entry name" value="CSAPPISMRASE"/>
</dbReference>
<dbReference type="InterPro" id="IPR024936">
    <property type="entry name" value="Cyclophilin-type_PPIase"/>
</dbReference>
<sequence length="187" mass="20452">MLKRLIGTCALLLATTTAFADNPRVILNTSHGDIEIELNAEEAPISVENFLRYTDAGHYDGLIFHRVIPGFMIQGGGFTPEMRQRAVGQPIKNEADNGLKNNRYTLAMARTQVRDSATSQFFINLTNNDFLNHGSRDFGYAVFGKVVAGEHVVETIAKVPTGNQGGHQNVPQNPVTIISAKRVEAAE</sequence>
<reference evidence="8" key="1">
    <citation type="submission" date="2016-10" db="EMBL/GenBank/DDBJ databases">
        <authorList>
            <person name="Varghese N."/>
            <person name="Submissions S."/>
        </authorList>
    </citation>
    <scope>NUCLEOTIDE SEQUENCE [LARGE SCALE GENOMIC DNA]</scope>
    <source>
        <strain evidence="8">2SM5</strain>
    </source>
</reference>
<protein>
    <recommendedName>
        <fullName evidence="5">Peptidyl-prolyl cis-trans isomerase</fullName>
        <shortName evidence="5">PPIase</shortName>
        <ecNumber evidence="5">5.2.1.8</ecNumber>
    </recommendedName>
</protein>
<dbReference type="STRING" id="797277.SAMN05216198_1276"/>
<comment type="similarity">
    <text evidence="2 5">Belongs to the cyclophilin-type PPIase family.</text>
</comment>
<dbReference type="GO" id="GO:0006457">
    <property type="term" value="P:protein folding"/>
    <property type="evidence" value="ECO:0007669"/>
    <property type="project" value="InterPro"/>
</dbReference>
<dbReference type="PANTHER" id="PTHR43246">
    <property type="entry name" value="PEPTIDYL-PROLYL CIS-TRANS ISOMERASE CYP38, CHLOROPLASTIC"/>
    <property type="match status" value="1"/>
</dbReference>
<dbReference type="RefSeq" id="WP_090272559.1">
    <property type="nucleotide sequence ID" value="NZ_LT629748.1"/>
</dbReference>
<keyword evidence="3 5" id="KW-0697">Rotamase</keyword>
<evidence type="ECO:0000313" key="7">
    <source>
        <dbReference type="EMBL" id="SDS14410.1"/>
    </source>
</evidence>
<comment type="function">
    <text evidence="1 5">PPIases accelerate the folding of proteins. It catalyzes the cis-trans isomerization of proline imidic peptide bonds in oligopeptides.</text>
</comment>
<feature type="domain" description="PPIase cyclophilin-type" evidence="6">
    <location>
        <begin position="28"/>
        <end position="182"/>
    </location>
</feature>
<evidence type="ECO:0000256" key="1">
    <source>
        <dbReference type="ARBA" id="ARBA00002388"/>
    </source>
</evidence>
<evidence type="ECO:0000256" key="3">
    <source>
        <dbReference type="ARBA" id="ARBA00023110"/>
    </source>
</evidence>
<evidence type="ECO:0000256" key="2">
    <source>
        <dbReference type="ARBA" id="ARBA00007365"/>
    </source>
</evidence>
<dbReference type="PIRSF" id="PIRSF001467">
    <property type="entry name" value="Peptidylpro_ismrse"/>
    <property type="match status" value="1"/>
</dbReference>
<feature type="signal peptide" evidence="5">
    <location>
        <begin position="1"/>
        <end position="20"/>
    </location>
</feature>
<comment type="catalytic activity">
    <reaction evidence="5">
        <text>[protein]-peptidylproline (omega=180) = [protein]-peptidylproline (omega=0)</text>
        <dbReference type="Rhea" id="RHEA:16237"/>
        <dbReference type="Rhea" id="RHEA-COMP:10747"/>
        <dbReference type="Rhea" id="RHEA-COMP:10748"/>
        <dbReference type="ChEBI" id="CHEBI:83833"/>
        <dbReference type="ChEBI" id="CHEBI:83834"/>
        <dbReference type="EC" id="5.2.1.8"/>
    </reaction>
</comment>
<dbReference type="EMBL" id="LT629748">
    <property type="protein sequence ID" value="SDS14410.1"/>
    <property type="molecule type" value="Genomic_DNA"/>
</dbReference>
<evidence type="ECO:0000259" key="6">
    <source>
        <dbReference type="PROSITE" id="PS50072"/>
    </source>
</evidence>
<dbReference type="Gene3D" id="2.40.100.10">
    <property type="entry name" value="Cyclophilin-like"/>
    <property type="match status" value="1"/>
</dbReference>
<organism evidence="7 8">
    <name type="scientific">Halopseudomonas litoralis</name>
    <dbReference type="NCBI Taxonomy" id="797277"/>
    <lineage>
        <taxon>Bacteria</taxon>
        <taxon>Pseudomonadati</taxon>
        <taxon>Pseudomonadota</taxon>
        <taxon>Gammaproteobacteria</taxon>
        <taxon>Pseudomonadales</taxon>
        <taxon>Pseudomonadaceae</taxon>
        <taxon>Halopseudomonas</taxon>
    </lineage>
</organism>